<keyword evidence="1" id="KW-0812">Transmembrane</keyword>
<proteinExistence type="predicted"/>
<dbReference type="EMBL" id="KV428128">
    <property type="protein sequence ID" value="KZT35762.1"/>
    <property type="molecule type" value="Genomic_DNA"/>
</dbReference>
<evidence type="ECO:0000256" key="1">
    <source>
        <dbReference type="SAM" id="Phobius"/>
    </source>
</evidence>
<feature type="transmembrane region" description="Helical" evidence="1">
    <location>
        <begin position="95"/>
        <end position="120"/>
    </location>
</feature>
<organism evidence="2 3">
    <name type="scientific">Sistotremastrum suecicum HHB10207 ss-3</name>
    <dbReference type="NCBI Taxonomy" id="1314776"/>
    <lineage>
        <taxon>Eukaryota</taxon>
        <taxon>Fungi</taxon>
        <taxon>Dikarya</taxon>
        <taxon>Basidiomycota</taxon>
        <taxon>Agaricomycotina</taxon>
        <taxon>Agaricomycetes</taxon>
        <taxon>Sistotremastrales</taxon>
        <taxon>Sistotremastraceae</taxon>
        <taxon>Sistotremastrum</taxon>
    </lineage>
</organism>
<name>A0A166AWS6_9AGAM</name>
<evidence type="ECO:0000313" key="2">
    <source>
        <dbReference type="EMBL" id="KZT35762.1"/>
    </source>
</evidence>
<dbReference type="AlphaFoldDB" id="A0A166AWS6"/>
<accession>A0A166AWS6</accession>
<keyword evidence="1" id="KW-1133">Transmembrane helix</keyword>
<reference evidence="2 3" key="1">
    <citation type="journal article" date="2016" name="Mol. Biol. Evol.">
        <title>Comparative Genomics of Early-Diverging Mushroom-Forming Fungi Provides Insights into the Origins of Lignocellulose Decay Capabilities.</title>
        <authorList>
            <person name="Nagy L.G."/>
            <person name="Riley R."/>
            <person name="Tritt A."/>
            <person name="Adam C."/>
            <person name="Daum C."/>
            <person name="Floudas D."/>
            <person name="Sun H."/>
            <person name="Yadav J.S."/>
            <person name="Pangilinan J."/>
            <person name="Larsson K.H."/>
            <person name="Matsuura K."/>
            <person name="Barry K."/>
            <person name="Labutti K."/>
            <person name="Kuo R."/>
            <person name="Ohm R.A."/>
            <person name="Bhattacharya S.S."/>
            <person name="Shirouzu T."/>
            <person name="Yoshinaga Y."/>
            <person name="Martin F.M."/>
            <person name="Grigoriev I.V."/>
            <person name="Hibbett D.S."/>
        </authorList>
    </citation>
    <scope>NUCLEOTIDE SEQUENCE [LARGE SCALE GENOMIC DNA]</scope>
    <source>
        <strain evidence="2 3">HHB10207 ss-3</strain>
    </source>
</reference>
<protein>
    <submittedName>
        <fullName evidence="2">Uncharacterized protein</fullName>
    </submittedName>
</protein>
<keyword evidence="3" id="KW-1185">Reference proteome</keyword>
<feature type="transmembrane region" description="Helical" evidence="1">
    <location>
        <begin position="62"/>
        <end position="83"/>
    </location>
</feature>
<sequence length="164" mass="17826">MYPFGPRHPMKRPVIPHDCILKMHDVPVFTLVHISIFLSTPRMQGPITSAINMIVLDRSTKFLALGPMISAVGLVLYAITAPAPSVPGSQDSTTIPYLLLKVVLPFILASSGVEIALIGLSFRILALSCDRVAISIIAIVLASSALWIFGAIRSVMRQYRTSEN</sequence>
<evidence type="ECO:0000313" key="3">
    <source>
        <dbReference type="Proteomes" id="UP000076798"/>
    </source>
</evidence>
<dbReference type="Proteomes" id="UP000076798">
    <property type="component" value="Unassembled WGS sequence"/>
</dbReference>
<gene>
    <name evidence="2" type="ORF">SISSUDRAFT_1050856</name>
</gene>
<keyword evidence="1" id="KW-0472">Membrane</keyword>
<feature type="transmembrane region" description="Helical" evidence="1">
    <location>
        <begin position="132"/>
        <end position="152"/>
    </location>
</feature>